<gene>
    <name evidence="2" type="ORF">COLO4_14914</name>
</gene>
<evidence type="ECO:0000313" key="3">
    <source>
        <dbReference type="Proteomes" id="UP000187203"/>
    </source>
</evidence>
<name>A0A1R3JQD7_9ROSI</name>
<evidence type="ECO:0000313" key="2">
    <source>
        <dbReference type="EMBL" id="OMO97020.1"/>
    </source>
</evidence>
<dbReference type="EMBL" id="AWUE01015514">
    <property type="protein sequence ID" value="OMO97020.1"/>
    <property type="molecule type" value="Genomic_DNA"/>
</dbReference>
<feature type="compositionally biased region" description="Basic and acidic residues" evidence="1">
    <location>
        <begin position="131"/>
        <end position="140"/>
    </location>
</feature>
<reference evidence="3" key="1">
    <citation type="submission" date="2013-09" db="EMBL/GenBank/DDBJ databases">
        <title>Corchorus olitorius genome sequencing.</title>
        <authorList>
            <person name="Alam M."/>
            <person name="Haque M.S."/>
            <person name="Islam M.S."/>
            <person name="Emdad E.M."/>
            <person name="Islam M.M."/>
            <person name="Ahmed B."/>
            <person name="Halim A."/>
            <person name="Hossen Q.M.M."/>
            <person name="Hossain M.Z."/>
            <person name="Ahmed R."/>
            <person name="Khan M.M."/>
            <person name="Islam R."/>
            <person name="Rashid M.M."/>
            <person name="Khan S.A."/>
            <person name="Rahman M.S."/>
            <person name="Alam M."/>
            <person name="Yahiya A.S."/>
            <person name="Khan M.S."/>
            <person name="Azam M.S."/>
            <person name="Haque T."/>
            <person name="Lashkar M.Z.H."/>
            <person name="Akhand A.I."/>
            <person name="Morshed G."/>
            <person name="Roy S."/>
            <person name="Uddin K.S."/>
            <person name="Rabeya T."/>
            <person name="Hossain A.S."/>
            <person name="Chowdhury A."/>
            <person name="Snigdha A.R."/>
            <person name="Mortoza M.S."/>
            <person name="Matin S.A."/>
            <person name="Hoque S.M.E."/>
            <person name="Islam M.K."/>
            <person name="Roy D.K."/>
            <person name="Haider R."/>
            <person name="Moosa M.M."/>
            <person name="Elias S.M."/>
            <person name="Hasan A.M."/>
            <person name="Jahan S."/>
            <person name="Shafiuddin M."/>
            <person name="Mahmood N."/>
            <person name="Shommy N.S."/>
        </authorList>
    </citation>
    <scope>NUCLEOTIDE SEQUENCE [LARGE SCALE GENOMIC DNA]</scope>
    <source>
        <strain evidence="3">cv. O-4</strain>
    </source>
</reference>
<evidence type="ECO:0000256" key="1">
    <source>
        <dbReference type="SAM" id="MobiDB-lite"/>
    </source>
</evidence>
<organism evidence="2 3">
    <name type="scientific">Corchorus olitorius</name>
    <dbReference type="NCBI Taxonomy" id="93759"/>
    <lineage>
        <taxon>Eukaryota</taxon>
        <taxon>Viridiplantae</taxon>
        <taxon>Streptophyta</taxon>
        <taxon>Embryophyta</taxon>
        <taxon>Tracheophyta</taxon>
        <taxon>Spermatophyta</taxon>
        <taxon>Magnoliopsida</taxon>
        <taxon>eudicotyledons</taxon>
        <taxon>Gunneridae</taxon>
        <taxon>Pentapetalae</taxon>
        <taxon>rosids</taxon>
        <taxon>malvids</taxon>
        <taxon>Malvales</taxon>
        <taxon>Malvaceae</taxon>
        <taxon>Grewioideae</taxon>
        <taxon>Apeibeae</taxon>
        <taxon>Corchorus</taxon>
    </lineage>
</organism>
<comment type="caution">
    <text evidence="2">The sequence shown here is derived from an EMBL/GenBank/DDBJ whole genome shotgun (WGS) entry which is preliminary data.</text>
</comment>
<dbReference type="AlphaFoldDB" id="A0A1R3JQD7"/>
<accession>A0A1R3JQD7</accession>
<proteinExistence type="predicted"/>
<sequence>MMWKKKTELGEAVICKLLMEKTHIASYKEGDIGPGVSKTTEVDKAQVEANQDKGPEQGKLATTTYNEISDENGDELSGQGVKKVGVIIDSNIKTASCRKEIVNMIGLTTVMESLILKRTRSENPSEDMEICVEKRSRQIDEAEQSTTSMSSPVKQRFQKKYRKQGGEKKSSKSDGSLVPTASSMAE</sequence>
<dbReference type="Proteomes" id="UP000187203">
    <property type="component" value="Unassembled WGS sequence"/>
</dbReference>
<keyword evidence="3" id="KW-1185">Reference proteome</keyword>
<feature type="compositionally biased region" description="Polar residues" evidence="1">
    <location>
        <begin position="144"/>
        <end position="153"/>
    </location>
</feature>
<protein>
    <submittedName>
        <fullName evidence="2">Uncharacterized protein</fullName>
    </submittedName>
</protein>
<feature type="region of interest" description="Disordered" evidence="1">
    <location>
        <begin position="120"/>
        <end position="186"/>
    </location>
</feature>